<evidence type="ECO:0000259" key="2">
    <source>
        <dbReference type="Pfam" id="PF12671"/>
    </source>
</evidence>
<dbReference type="RefSeq" id="WP_216437254.1">
    <property type="nucleotide sequence ID" value="NZ_JAHLQF010000001.1"/>
</dbReference>
<dbReference type="PANTHER" id="PTHR40032:SF1">
    <property type="entry name" value="EXPORTED PROTEIN"/>
    <property type="match status" value="1"/>
</dbReference>
<dbReference type="PANTHER" id="PTHR40032">
    <property type="entry name" value="EXPORTED PROTEIN-RELATED"/>
    <property type="match status" value="1"/>
</dbReference>
<feature type="chain" id="PRO_5046150628" evidence="1">
    <location>
        <begin position="23"/>
        <end position="384"/>
    </location>
</feature>
<dbReference type="Proteomes" id="UP000726170">
    <property type="component" value="Unassembled WGS sequence"/>
</dbReference>
<keyword evidence="4" id="KW-1185">Reference proteome</keyword>
<reference evidence="3 4" key="1">
    <citation type="submission" date="2021-06" db="EMBL/GenBank/DDBJ databases">
        <authorList>
            <person name="Sun Q."/>
            <person name="Li D."/>
        </authorList>
    </citation>
    <scope>NUCLEOTIDE SEQUENCE [LARGE SCALE GENOMIC DNA]</scope>
    <source>
        <strain evidence="3 4">MSJ-11</strain>
    </source>
</reference>
<dbReference type="Pfam" id="PF12671">
    <property type="entry name" value="Amidase_6"/>
    <property type="match status" value="1"/>
</dbReference>
<evidence type="ECO:0000313" key="3">
    <source>
        <dbReference type="EMBL" id="MBU5482838.1"/>
    </source>
</evidence>
<dbReference type="EMBL" id="JAHLQF010000001">
    <property type="protein sequence ID" value="MBU5482838.1"/>
    <property type="molecule type" value="Genomic_DNA"/>
</dbReference>
<organism evidence="3 4">
    <name type="scientific">Clostridium mobile</name>
    <dbReference type="NCBI Taxonomy" id="2841512"/>
    <lineage>
        <taxon>Bacteria</taxon>
        <taxon>Bacillati</taxon>
        <taxon>Bacillota</taxon>
        <taxon>Clostridia</taxon>
        <taxon>Eubacteriales</taxon>
        <taxon>Clostridiaceae</taxon>
        <taxon>Clostridium</taxon>
    </lineage>
</organism>
<feature type="signal peptide" evidence="1">
    <location>
        <begin position="1"/>
        <end position="22"/>
    </location>
</feature>
<keyword evidence="1" id="KW-0732">Signal</keyword>
<protein>
    <submittedName>
        <fullName evidence="3">Amidase domain-containing protein</fullName>
    </submittedName>
</protein>
<sequence>MKKYLKIILPSSLLLLFSLLVAFNYSNDKIDKEEYLQIIENIYNERSEVFITGDLNSLPQYFDTSQKYGKWALENEIRRVKYLRHWSHQRGIAFTDINSKIILNKVTKTDSGVKLSLKEICKFSYVYKDDQTPITNNFAVGLRHNVHIVNKDDKWIIRTDWYTDCFGDALKAYTGDSVAMDLSGEKVYSLPNCPKIIDYDTSKKYNRKNAVEYADKYSGASLEEGTDYKYNKKYKDFNGLGGDCTNYVSQVLGDKEAGGLKFDGTWYCSYNKFGGSEGSKAWVNADAFRNYLIYSGKGTLIKKGTFEKLIAPNETSPCGAVGKLEPGDLVCYALGNNIDHFAVVTDFDSHGYPLINSHTTDRYHVPWDLGWGDKNVYFHLIHIR</sequence>
<proteinExistence type="predicted"/>
<accession>A0ABS6ECC9</accession>
<evidence type="ECO:0000256" key="1">
    <source>
        <dbReference type="SAM" id="SignalP"/>
    </source>
</evidence>
<comment type="caution">
    <text evidence="3">The sequence shown here is derived from an EMBL/GenBank/DDBJ whole genome shotgun (WGS) entry which is preliminary data.</text>
</comment>
<gene>
    <name evidence="3" type="ORF">KQI86_00785</name>
</gene>
<feature type="domain" description="Putative amidase" evidence="2">
    <location>
        <begin position="204"/>
        <end position="380"/>
    </location>
</feature>
<dbReference type="InterPro" id="IPR024301">
    <property type="entry name" value="Amidase_6"/>
</dbReference>
<evidence type="ECO:0000313" key="4">
    <source>
        <dbReference type="Proteomes" id="UP000726170"/>
    </source>
</evidence>
<name>A0ABS6ECC9_9CLOT</name>